<evidence type="ECO:0000313" key="2">
    <source>
        <dbReference type="Proteomes" id="UP000261828"/>
    </source>
</evidence>
<dbReference type="OrthoDB" id="1113890at2"/>
<reference evidence="1 2" key="1">
    <citation type="submission" date="2018-08" db="EMBL/GenBank/DDBJ databases">
        <title>Muricauda nanhaiensis sp. nov., isolated from seawater of the South China Sea.</title>
        <authorList>
            <person name="Dang Y."/>
        </authorList>
    </citation>
    <scope>NUCLEOTIDE SEQUENCE [LARGE SCALE GENOMIC DNA]</scope>
    <source>
        <strain evidence="1 2">SM1704</strain>
    </source>
</reference>
<accession>A0A371JQM3</accession>
<dbReference type="RefSeq" id="WP_116184420.1">
    <property type="nucleotide sequence ID" value="NZ_QTJX01000002.1"/>
</dbReference>
<dbReference type="Proteomes" id="UP000261828">
    <property type="component" value="Unassembled WGS sequence"/>
</dbReference>
<comment type="caution">
    <text evidence="1">The sequence shown here is derived from an EMBL/GenBank/DDBJ whole genome shotgun (WGS) entry which is preliminary data.</text>
</comment>
<organism evidence="1 2">
    <name type="scientific">Flagellimonas nanhaiensis</name>
    <dbReference type="NCBI Taxonomy" id="2292706"/>
    <lineage>
        <taxon>Bacteria</taxon>
        <taxon>Pseudomonadati</taxon>
        <taxon>Bacteroidota</taxon>
        <taxon>Flavobacteriia</taxon>
        <taxon>Flavobacteriales</taxon>
        <taxon>Flavobacteriaceae</taxon>
        <taxon>Flagellimonas</taxon>
    </lineage>
</organism>
<protein>
    <submittedName>
        <fullName evidence="1">Uncharacterized protein</fullName>
    </submittedName>
</protein>
<sequence length="377" mass="43020">MTTTKNGITKPNTLATHPFGILFYTLPHNFNSHAESKPFLDLSISSGNIWGQPVLTYVPSGATERERMQNIDFFSRTFEFDPSQSEHEFYSFQYDGVIKDIRLAYSFPLGKKSDIRLSTRSFLLTDGKFPFSTITSDQFIEYFHSNIAGGEDPFGRKVNASNQSGVNYVDRNGNTLDIKAGEFVFSGIEVAYYYYPSVLENHHIYLNYGLHVGTNLSAYNSSLDLGVSLAGIKKFNLRSLSELSVGLGVNLLRKSIHKFNTTQSDLGTSNYFGSFEGHFEYAIKNRTGGFHSFGLNYRIQTPYNNKKEEDYYVPFSEDRIARWHEAARHLYKFPSYWSLIYSFSKQMVISIYLQQDMLVNNTPDLQTGIQLRLPLSK</sequence>
<gene>
    <name evidence="1" type="ORF">DX873_10655</name>
</gene>
<keyword evidence="2" id="KW-1185">Reference proteome</keyword>
<dbReference type="EMBL" id="QTJX01000002">
    <property type="protein sequence ID" value="RDY59807.1"/>
    <property type="molecule type" value="Genomic_DNA"/>
</dbReference>
<dbReference type="AlphaFoldDB" id="A0A371JQM3"/>
<name>A0A371JQM3_9FLAO</name>
<evidence type="ECO:0000313" key="1">
    <source>
        <dbReference type="EMBL" id="RDY59807.1"/>
    </source>
</evidence>
<proteinExistence type="predicted"/>